<gene>
    <name evidence="1" type="ORF">FBQ74_06385</name>
</gene>
<accession>A0A5B7YBM8</accession>
<evidence type="ECO:0000313" key="2">
    <source>
        <dbReference type="Proteomes" id="UP000304912"/>
    </source>
</evidence>
<dbReference type="OrthoDB" id="9793188at2"/>
<keyword evidence="2" id="KW-1185">Reference proteome</keyword>
<sequence>MKLNDNFGVYVCPHVFKNESPVLVGIRDHDGDWQFFCDDENCHEKSEPHLIGVGHLTQADPTINELTCLKHGSFAQKIHANSEWEYGELE</sequence>
<organism evidence="1 2">
    <name type="scientific">Salinimonas iocasae</name>
    <dbReference type="NCBI Taxonomy" id="2572577"/>
    <lineage>
        <taxon>Bacteria</taxon>
        <taxon>Pseudomonadati</taxon>
        <taxon>Pseudomonadota</taxon>
        <taxon>Gammaproteobacteria</taxon>
        <taxon>Alteromonadales</taxon>
        <taxon>Alteromonadaceae</taxon>
        <taxon>Alteromonas/Salinimonas group</taxon>
        <taxon>Salinimonas</taxon>
    </lineage>
</organism>
<name>A0A5B7YBM8_9ALTE</name>
<dbReference type="AlphaFoldDB" id="A0A5B7YBM8"/>
<dbReference type="EMBL" id="CP039852">
    <property type="protein sequence ID" value="QCZ93137.1"/>
    <property type="molecule type" value="Genomic_DNA"/>
</dbReference>
<evidence type="ECO:0000313" key="1">
    <source>
        <dbReference type="EMBL" id="QCZ93137.1"/>
    </source>
</evidence>
<dbReference type="Proteomes" id="UP000304912">
    <property type="component" value="Chromosome"/>
</dbReference>
<dbReference type="RefSeq" id="WP_139755884.1">
    <property type="nucleotide sequence ID" value="NZ_CP039852.1"/>
</dbReference>
<dbReference type="KEGG" id="salk:FBQ74_06385"/>
<proteinExistence type="predicted"/>
<reference evidence="1 2" key="1">
    <citation type="submission" date="2019-04" db="EMBL/GenBank/DDBJ databases">
        <title>Salinimonas iocasae sp. nov., a halophilic bacterium isolated from the outer tube casing of tubeworms in Okinawa Trough.</title>
        <authorList>
            <person name="Zhang H."/>
            <person name="Wang H."/>
            <person name="Li C."/>
        </authorList>
    </citation>
    <scope>NUCLEOTIDE SEQUENCE [LARGE SCALE GENOMIC DNA]</scope>
    <source>
        <strain evidence="1 2">KX18D6</strain>
    </source>
</reference>
<protein>
    <submittedName>
        <fullName evidence="1">Uncharacterized protein</fullName>
    </submittedName>
</protein>